<dbReference type="InterPro" id="IPR031649">
    <property type="entry name" value="GPHH_dom"/>
</dbReference>
<reference evidence="23" key="4">
    <citation type="submission" date="2025-09" db="UniProtKB">
        <authorList>
            <consortium name="Ensembl"/>
        </authorList>
    </citation>
    <scope>IDENTIFICATION</scope>
</reference>
<feature type="transmembrane region" description="Helical" evidence="21">
    <location>
        <begin position="818"/>
        <end position="837"/>
    </location>
</feature>
<reference evidence="24" key="1">
    <citation type="submission" date="2013-03" db="EMBL/GenBank/DDBJ databases">
        <authorList>
            <person name="Jeffery W."/>
            <person name="Warren W."/>
            <person name="Wilson R.K."/>
        </authorList>
    </citation>
    <scope>NUCLEOTIDE SEQUENCE</scope>
    <source>
        <strain evidence="24">female</strain>
    </source>
</reference>
<keyword evidence="3" id="KW-0597">Phosphoprotein</keyword>
<dbReference type="FunFam" id="1.10.287.70:FF:000021">
    <property type="entry name" value="Voltage-dependent L-type calcium channel subunit alpha"/>
    <property type="match status" value="1"/>
</dbReference>
<evidence type="ECO:0000256" key="19">
    <source>
        <dbReference type="RuleBase" id="RU003808"/>
    </source>
</evidence>
<keyword evidence="24" id="KW-1185">Reference proteome</keyword>
<dbReference type="Gene3D" id="6.10.250.2180">
    <property type="match status" value="1"/>
</dbReference>
<dbReference type="PRINTS" id="PR00167">
    <property type="entry name" value="CACHANNEL"/>
</dbReference>
<dbReference type="InterPro" id="IPR005821">
    <property type="entry name" value="Ion_trans_dom"/>
</dbReference>
<dbReference type="GeneTree" id="ENSGT00940000158289"/>
<keyword evidence="10 19" id="KW-0851">Voltage-gated channel</keyword>
<evidence type="ECO:0000256" key="17">
    <source>
        <dbReference type="PIRSR" id="PIRSR602077-1"/>
    </source>
</evidence>
<evidence type="ECO:0000256" key="7">
    <source>
        <dbReference type="ARBA" id="ARBA00022723"/>
    </source>
</evidence>
<proteinExistence type="inferred from homology"/>
<evidence type="ECO:0000256" key="9">
    <source>
        <dbReference type="ARBA" id="ARBA00022837"/>
    </source>
</evidence>
<dbReference type="InterPro" id="IPR005446">
    <property type="entry name" value="VDCC_L_a1su"/>
</dbReference>
<feature type="transmembrane region" description="Helical" evidence="21">
    <location>
        <begin position="330"/>
        <end position="357"/>
    </location>
</feature>
<dbReference type="InterPro" id="IPR014873">
    <property type="entry name" value="VDCC_a1su_IQ"/>
</dbReference>
<feature type="transmembrane region" description="Helical" evidence="21">
    <location>
        <begin position="1140"/>
        <end position="1160"/>
    </location>
</feature>
<keyword evidence="14" id="KW-1015">Disulfide bond</keyword>
<dbReference type="Pfam" id="PF08763">
    <property type="entry name" value="Ca_chan_IQ"/>
    <property type="match status" value="1"/>
</dbReference>
<feature type="binding site" evidence="17">
    <location>
        <position position="602"/>
    </location>
    <ligand>
        <name>Ca(2+)</name>
        <dbReference type="ChEBI" id="CHEBI:29108"/>
    </ligand>
</feature>
<feature type="compositionally biased region" description="Acidic residues" evidence="20">
    <location>
        <begin position="730"/>
        <end position="739"/>
    </location>
</feature>
<dbReference type="InParanoid" id="A0A3B1IM38"/>
<keyword evidence="13 21" id="KW-0472">Membrane</keyword>
<feature type="compositionally biased region" description="Polar residues" evidence="20">
    <location>
        <begin position="1590"/>
        <end position="1599"/>
    </location>
</feature>
<feature type="transmembrane region" description="Helical" evidence="21">
    <location>
        <begin position="143"/>
        <end position="161"/>
    </location>
</feature>
<feature type="transmembrane region" description="Helical" evidence="21">
    <location>
        <begin position="215"/>
        <end position="237"/>
    </location>
</feature>
<evidence type="ECO:0000256" key="11">
    <source>
        <dbReference type="ARBA" id="ARBA00022989"/>
    </source>
</evidence>
<dbReference type="InterPro" id="IPR002077">
    <property type="entry name" value="VDCCAlpha1"/>
</dbReference>
<feature type="region of interest" description="Disordered" evidence="20">
    <location>
        <begin position="1585"/>
        <end position="1622"/>
    </location>
</feature>
<dbReference type="Bgee" id="ENSAMXG00000008958">
    <property type="expression patterns" value="Expressed in testis and 5 other cell types or tissues"/>
</dbReference>
<keyword evidence="5 19" id="KW-0107">Calcium channel</keyword>
<dbReference type="PRINTS" id="PR01630">
    <property type="entry name" value="LVDCCALPHA1"/>
</dbReference>
<evidence type="ECO:0000256" key="13">
    <source>
        <dbReference type="ARBA" id="ARBA00023136"/>
    </source>
</evidence>
<evidence type="ECO:0000256" key="6">
    <source>
        <dbReference type="ARBA" id="ARBA00022692"/>
    </source>
</evidence>
<dbReference type="InterPro" id="IPR050599">
    <property type="entry name" value="VDCC_alpha-1_subunit"/>
</dbReference>
<dbReference type="FunFam" id="1.20.120.350:FF:000006">
    <property type="entry name" value="Voltage-dependent L-type calcium channel subunit alpha"/>
    <property type="match status" value="1"/>
</dbReference>
<keyword evidence="12" id="KW-0406">Ion transport</keyword>
<evidence type="ECO:0000256" key="18">
    <source>
        <dbReference type="PIRSR" id="PIRSR602077-3"/>
    </source>
</evidence>
<feature type="compositionally biased region" description="Basic and acidic residues" evidence="20">
    <location>
        <begin position="679"/>
        <end position="698"/>
    </location>
</feature>
<dbReference type="Proteomes" id="UP000018467">
    <property type="component" value="Unassembled WGS sequence"/>
</dbReference>
<evidence type="ECO:0000256" key="1">
    <source>
        <dbReference type="ARBA" id="ARBA00004141"/>
    </source>
</evidence>
<evidence type="ECO:0000256" key="4">
    <source>
        <dbReference type="ARBA" id="ARBA00022568"/>
    </source>
</evidence>
<evidence type="ECO:0000256" key="8">
    <source>
        <dbReference type="ARBA" id="ARBA00022737"/>
    </source>
</evidence>
<evidence type="ECO:0000256" key="20">
    <source>
        <dbReference type="SAM" id="MobiDB-lite"/>
    </source>
</evidence>
<keyword evidence="15 18" id="KW-0325">Glycoprotein</keyword>
<protein>
    <recommendedName>
        <fullName evidence="19">Voltage-dependent L-type calcium channel subunit alpha</fullName>
    </recommendedName>
</protein>
<dbReference type="FunFam" id="1.20.120.350:FF:000010">
    <property type="entry name" value="Voltage-dependent L-type calcium channel subunit alpha"/>
    <property type="match status" value="1"/>
</dbReference>
<feature type="region of interest" description="Disordered" evidence="20">
    <location>
        <begin position="718"/>
        <end position="748"/>
    </location>
</feature>
<keyword evidence="16" id="KW-0407">Ion channel</keyword>
<feature type="transmembrane region" description="Helical" evidence="21">
    <location>
        <begin position="1099"/>
        <end position="1119"/>
    </location>
</feature>
<comment type="similarity">
    <text evidence="19">Belongs to the calcium channel alpha-1 subunit (TC 1.A.1.11) family.</text>
</comment>
<evidence type="ECO:0000256" key="16">
    <source>
        <dbReference type="ARBA" id="ARBA00023303"/>
    </source>
</evidence>
<feature type="transmembrane region" description="Helical" evidence="21">
    <location>
        <begin position="1348"/>
        <end position="1372"/>
    </location>
</feature>
<evidence type="ECO:0000256" key="10">
    <source>
        <dbReference type="ARBA" id="ARBA00022882"/>
    </source>
</evidence>
<feature type="transmembrane region" description="Helical" evidence="21">
    <location>
        <begin position="550"/>
        <end position="569"/>
    </location>
</feature>
<evidence type="ECO:0000313" key="23">
    <source>
        <dbReference type="Ensembl" id="ENSAMXP00000030294.1"/>
    </source>
</evidence>
<evidence type="ECO:0000313" key="24">
    <source>
        <dbReference type="Proteomes" id="UP000018467"/>
    </source>
</evidence>
<evidence type="ECO:0000256" key="12">
    <source>
        <dbReference type="ARBA" id="ARBA00023065"/>
    </source>
</evidence>
<reference evidence="24" key="2">
    <citation type="journal article" date="2014" name="Nat. Commun.">
        <title>The cavefish genome reveals candidate genes for eye loss.</title>
        <authorList>
            <person name="McGaugh S.E."/>
            <person name="Gross J.B."/>
            <person name="Aken B."/>
            <person name="Blin M."/>
            <person name="Borowsky R."/>
            <person name="Chalopin D."/>
            <person name="Hinaux H."/>
            <person name="Jeffery W.R."/>
            <person name="Keene A."/>
            <person name="Ma L."/>
            <person name="Minx P."/>
            <person name="Murphy D."/>
            <person name="O'Quin K.E."/>
            <person name="Retaux S."/>
            <person name="Rohner N."/>
            <person name="Searle S.M."/>
            <person name="Stahl B.A."/>
            <person name="Tabin C."/>
            <person name="Volff J.N."/>
            <person name="Yoshizawa M."/>
            <person name="Warren W.C."/>
        </authorList>
    </citation>
    <scope>NUCLEOTIDE SEQUENCE [LARGE SCALE GENOMIC DNA]</scope>
    <source>
        <strain evidence="24">female</strain>
    </source>
</reference>
<dbReference type="PANTHER" id="PTHR45628">
    <property type="entry name" value="VOLTAGE-DEPENDENT CALCIUM CHANNEL TYPE A SUBUNIT ALPHA-1"/>
    <property type="match status" value="1"/>
</dbReference>
<dbReference type="STRING" id="7994.ENSAMXP00000030294"/>
<feature type="transmembrane region" description="Helical" evidence="21">
    <location>
        <begin position="783"/>
        <end position="806"/>
    </location>
</feature>
<name>A0A3B1IM38_ASTMX</name>
<dbReference type="Gene3D" id="1.20.120.350">
    <property type="entry name" value="Voltage-gated potassium channels. Chain C"/>
    <property type="match status" value="4"/>
</dbReference>
<keyword evidence="11 21" id="KW-1133">Transmembrane helix</keyword>
<evidence type="ECO:0000256" key="15">
    <source>
        <dbReference type="ARBA" id="ARBA00023180"/>
    </source>
</evidence>
<dbReference type="FunFam" id="1.10.287.70:FF:000009">
    <property type="entry name" value="Voltage-dependent L-type calcium channel subunit alpha"/>
    <property type="match status" value="1"/>
</dbReference>
<reference evidence="23" key="3">
    <citation type="submission" date="2025-08" db="UniProtKB">
        <authorList>
            <consortium name="Ensembl"/>
        </authorList>
    </citation>
    <scope>IDENTIFICATION</scope>
</reference>
<sequence>DESGCIIMEGGGDAPMSSFIMDEETLKRKQREKLKKLQATGGNPRPARSLLFLTLKNPFRKACISIVEWKPFEIIILVTIFANCVALAVFMPMPEEDTNNTNSNLESLEYIFLIIFTLECFLKIVAYGLLFHADAYLRNCWNILDFVIVTMGLFTIAVDFINNISGVEAPVEQKGGGFDMKALRAFRVLRPLRLVSGVPSLQVVMSSILKSMLPLFHISLLVFFMVTIYAIIGLELFKCKMHKTCYYSGTDIVATVENEKASPCAEAGNGRRCTVNGTVCKPGWPGPNDGITHFDNLGFSMLTVYQCITTQGWTDVLYWVNDAIGMEWPWLYFVTLILLGSFFILNMVLGVLCGSVSEESMAHDLLMFGIKKRVKLTGRTRSTMDSQTQRQNQSESLIWRHARRWNRFFRRKCRVWVKSRLFYWLVFLLVFFNTLVIATEHHMQSQSLTNFQENSNTALLCMFAVEMVLKMYALGLPSYFMSLFNRFDCFVVSVGMLELILVHMGVMSAMGISVMRCIRLLRLIKVTKYWTSLSNLVASLLNSVRSIASLLLLLFLFIVIFALLGMQVFGGKFNFPDQEVRRSNFDNFPQALITVFQILTGEDWNSVMYDGIMAHGGPVIPGILVSIYFIILFVCGNYILLNVFLAIAVDNLAEAESLTSAQKEKAEEKKRKKLANLSDKGDEDKSTLAKKLAEQRAKTEGIPTTAKLKVDEFESNVNEIKDPFPPADFPGDDEEEEPEIPTSPRPRPMADLQLKETVVPMPEASSFFIFGPQNKFRKLCHRIINATTFTNIILLFILLSSISLAAEDPIDPMSFRNQVLAYADIVFTSVFTAEIVLKMTTYGAFLHTGSFCRNSFNILDLIVVGVSLLSMGMESSAISVVKILRVLRVLRPLRAINRAKGLKHVVQCVFVAIKTIGNIVLVTMLLDFMFACIGVQLFKGKFFFCTDPLKMTEEECRGTYIHYQENALHEMEVRQREWMNSGFNFDNILNGMLALFTVSTFEGWPKLLYTAIDSNSENMGPVYNNRTEISIFFIVYLILIAFFMMNIFVGFVIVTFQEQGEQEYKNCELDKNQRQCVQYALKARPLRCYIPKNPYQYQVWYIVTSCYFEYLMFLLIMLNTMCLGMQHCNQSEHVTHLSDMLNVIFTVLFTVEMFLKLGAFKAKGYFGDPWNVFDFVIVVGSIVDVILSEIDAALAAQGGLYCLTGCADSENMSVSITLFRLFRVMRLVKLLNRFEGIRNLLWTFIKSFQALPYVALLIVMLFFIYAVIGMQVFGKIALIDGTVINRNNNFQTFPQAVLVLFRCATGEGWQEVMQGCLYGQRCDPKSDYLPGEEYTCGAGFAVLYFMSFYMLFFIYAVIGIYIFSVFALFHFMHFMNCMNAPCRGRIKHLDVVTLLRRIQPPLGFGKFCPHRVACKRLISMNMPLNSDGTVTFNATLFALVRTALRIKTEGNFQQANEELRAIIKKIWKRTSMKLLDQVIPPIGDDEVTVGKFYATFLIQEHFRKFMKRQEEYYGYRPAKNKTTNEIQAGLRSIEEEAAPELQRAISGDLLNEDEMDRAMDEAAEDAIYRRDGGLFGNHVDPFSLQRGTPLPTQVTSQRPLQLADSRTDEAESSPSYLSYANNYNTNNNTHNRFTHSSPSASRSDLHFPACSRAEVQQGPLSAAEVMIQEVLQKGGVAELGADRRFVTVTKAELASALHMSLDQLERNAAAVLNKQTRGGARAVTTALKPKEGSISVTVSAFSFLC</sequence>
<keyword evidence="2" id="KW-0813">Transport</keyword>
<dbReference type="Pfam" id="PF00520">
    <property type="entry name" value="Ion_trans"/>
    <property type="match status" value="4"/>
</dbReference>
<feature type="transmembrane region" description="Helical" evidence="21">
    <location>
        <begin position="1029"/>
        <end position="1056"/>
    </location>
</feature>
<dbReference type="FunFam" id="1.20.120.350:FF:000001">
    <property type="entry name" value="Voltage-dependent L-type calcium channel subunit alpha"/>
    <property type="match status" value="1"/>
</dbReference>
<comment type="function">
    <text evidence="19">Voltage-sensitive calcium channels (VSCC) mediate the entry of calcium ions into excitable cells and are also involved in a variety of calcium-dependent processes, including muscle contraction, hormone or neurotransmitter release, gene expression, cell motility, cell division and cell death.</text>
</comment>
<dbReference type="GO" id="GO:0046872">
    <property type="term" value="F:metal ion binding"/>
    <property type="evidence" value="ECO:0007669"/>
    <property type="project" value="UniProtKB-KW"/>
</dbReference>
<dbReference type="FunFam" id="1.20.120.350:FF:000040">
    <property type="entry name" value="Voltage-dependent L-type calcium channel subunit alpha"/>
    <property type="match status" value="1"/>
</dbReference>
<comment type="subcellular location">
    <subcellularLocation>
        <location evidence="1 19">Membrane</location>
        <topology evidence="1 19">Multi-pass membrane protein</topology>
    </subcellularLocation>
</comment>
<dbReference type="InterPro" id="IPR027359">
    <property type="entry name" value="Volt_channel_dom_sf"/>
</dbReference>
<feature type="transmembrane region" description="Helical" evidence="21">
    <location>
        <begin position="623"/>
        <end position="649"/>
    </location>
</feature>
<evidence type="ECO:0000259" key="22">
    <source>
        <dbReference type="SMART" id="SM01062"/>
    </source>
</evidence>
<evidence type="ECO:0000256" key="2">
    <source>
        <dbReference type="ARBA" id="ARBA00022448"/>
    </source>
</evidence>
<dbReference type="Ensembl" id="ENSAMXT00000057285.1">
    <property type="protein sequence ID" value="ENSAMXP00000030294.1"/>
    <property type="gene ID" value="ENSAMXG00000008958.2"/>
</dbReference>
<organism evidence="23 24">
    <name type="scientific">Astyanax mexicanus</name>
    <name type="common">Blind cave fish</name>
    <name type="synonym">Astyanax fasciatus mexicanus</name>
    <dbReference type="NCBI Taxonomy" id="7994"/>
    <lineage>
        <taxon>Eukaryota</taxon>
        <taxon>Metazoa</taxon>
        <taxon>Chordata</taxon>
        <taxon>Craniata</taxon>
        <taxon>Vertebrata</taxon>
        <taxon>Euteleostomi</taxon>
        <taxon>Actinopterygii</taxon>
        <taxon>Neopterygii</taxon>
        <taxon>Teleostei</taxon>
        <taxon>Ostariophysi</taxon>
        <taxon>Characiformes</taxon>
        <taxon>Characoidei</taxon>
        <taxon>Acestrorhamphidae</taxon>
        <taxon>Acestrorhamphinae</taxon>
        <taxon>Astyanax</taxon>
    </lineage>
</organism>
<feature type="transmembrane region" description="Helical" evidence="21">
    <location>
        <begin position="459"/>
        <end position="480"/>
    </location>
</feature>
<feature type="transmembrane region" description="Helical" evidence="21">
    <location>
        <begin position="904"/>
        <end position="933"/>
    </location>
</feature>
<dbReference type="Gene3D" id="1.10.287.70">
    <property type="match status" value="4"/>
</dbReference>
<dbReference type="SUPFAM" id="SSF81324">
    <property type="entry name" value="Voltage-gated potassium channels"/>
    <property type="match status" value="4"/>
</dbReference>
<feature type="glycosylation site" description="N-linked (GlcNAc...) asparagine" evidence="18">
    <location>
        <position position="276"/>
    </location>
</feature>
<feature type="transmembrane region" description="Helical" evidence="21">
    <location>
        <begin position="500"/>
        <end position="518"/>
    </location>
</feature>
<keyword evidence="4 19" id="KW-0109">Calcium transport</keyword>
<dbReference type="GO" id="GO:0005245">
    <property type="term" value="F:voltage-gated calcium channel activity"/>
    <property type="evidence" value="ECO:0007669"/>
    <property type="project" value="InterPro"/>
</dbReference>
<evidence type="ECO:0000256" key="21">
    <source>
        <dbReference type="SAM" id="Phobius"/>
    </source>
</evidence>
<feature type="domain" description="Voltage-dependent calcium channel alpha-1 subunit IQ" evidence="22">
    <location>
        <begin position="1484"/>
        <end position="1517"/>
    </location>
</feature>
<evidence type="ECO:0000256" key="14">
    <source>
        <dbReference type="ARBA" id="ARBA00023157"/>
    </source>
</evidence>
<dbReference type="Pfam" id="PF16905">
    <property type="entry name" value="GPHH"/>
    <property type="match status" value="1"/>
</dbReference>
<evidence type="ECO:0000256" key="5">
    <source>
        <dbReference type="ARBA" id="ARBA00022673"/>
    </source>
</evidence>
<feature type="transmembrane region" description="Helical" evidence="21">
    <location>
        <begin position="421"/>
        <end position="438"/>
    </location>
</feature>
<keyword evidence="8" id="KW-0677">Repeat</keyword>
<feature type="region of interest" description="Disordered" evidence="20">
    <location>
        <begin position="661"/>
        <end position="698"/>
    </location>
</feature>
<dbReference type="InterPro" id="IPR005450">
    <property type="entry name" value="VDCC_L_a1ssu"/>
</dbReference>
<evidence type="ECO:0000256" key="3">
    <source>
        <dbReference type="ARBA" id="ARBA00022553"/>
    </source>
</evidence>
<feature type="transmembrane region" description="Helical" evidence="21">
    <location>
        <begin position="71"/>
        <end position="90"/>
    </location>
</feature>
<keyword evidence="9 17" id="KW-0106">Calcium</keyword>
<dbReference type="PANTHER" id="PTHR45628:SF9">
    <property type="entry name" value="VOLTAGE-DEPENDENT L-TYPE CALCIUM CHANNEL SUBUNIT ALPHA-1S"/>
    <property type="match status" value="1"/>
</dbReference>
<keyword evidence="6 21" id="KW-0812">Transmembrane</keyword>
<accession>A0A3B1IM38</accession>
<feature type="transmembrane region" description="Helical" evidence="21">
    <location>
        <begin position="1250"/>
        <end position="1268"/>
    </location>
</feature>
<feature type="binding site" evidence="17">
    <location>
        <position position="1002"/>
    </location>
    <ligand>
        <name>Ca(2+)</name>
        <dbReference type="ChEBI" id="CHEBI:29108"/>
    </ligand>
</feature>
<dbReference type="PRINTS" id="PR01634">
    <property type="entry name" value="LVDCCALPHA1S"/>
</dbReference>
<keyword evidence="7 17" id="KW-0479">Metal-binding</keyword>
<dbReference type="GO" id="GO:0005891">
    <property type="term" value="C:voltage-gated calcium channel complex"/>
    <property type="evidence" value="ECO:0007669"/>
    <property type="project" value="InterPro"/>
</dbReference>
<dbReference type="SMART" id="SM01062">
    <property type="entry name" value="Ca_chan_IQ"/>
    <property type="match status" value="1"/>
</dbReference>
<feature type="transmembrane region" description="Helical" evidence="21">
    <location>
        <begin position="110"/>
        <end position="131"/>
    </location>
</feature>
<dbReference type="FunFam" id="1.10.287.70:FF:000007">
    <property type="entry name" value="Voltage-dependent L-type calcium channel subunit alpha"/>
    <property type="match status" value="1"/>
</dbReference>